<dbReference type="HOGENOM" id="CLU_093407_0_0_6"/>
<keyword evidence="1" id="KW-0732">Signal</keyword>
<evidence type="ECO:0000256" key="1">
    <source>
        <dbReference type="SAM" id="SignalP"/>
    </source>
</evidence>
<feature type="signal peptide" evidence="1">
    <location>
        <begin position="1"/>
        <end position="19"/>
    </location>
</feature>
<accession>A0A0H3CIC7</accession>
<feature type="chain" id="PRO_5002606423" description="DUF1120 domain-containing protein" evidence="1">
    <location>
        <begin position="20"/>
        <end position="220"/>
    </location>
</feature>
<evidence type="ECO:0008006" key="4">
    <source>
        <dbReference type="Google" id="ProtNLM"/>
    </source>
</evidence>
<dbReference type="OrthoDB" id="6572497at2"/>
<dbReference type="KEGG" id="enc:ECL_02084"/>
<gene>
    <name evidence="2" type="ordered locus">ECL_02084</name>
</gene>
<organism evidence="2 3">
    <name type="scientific">Enterobacter cloacae subsp. cloacae (strain ATCC 13047 / DSM 30054 / NBRC 13535 / NCTC 10005 / WDCM 00083 / NCDC 279-56)</name>
    <dbReference type="NCBI Taxonomy" id="716541"/>
    <lineage>
        <taxon>Bacteria</taxon>
        <taxon>Pseudomonadati</taxon>
        <taxon>Pseudomonadota</taxon>
        <taxon>Gammaproteobacteria</taxon>
        <taxon>Enterobacterales</taxon>
        <taxon>Enterobacteriaceae</taxon>
        <taxon>Enterobacter</taxon>
        <taxon>Enterobacter cloacae complex</taxon>
    </lineage>
</organism>
<evidence type="ECO:0000313" key="3">
    <source>
        <dbReference type="Proteomes" id="UP000002363"/>
    </source>
</evidence>
<dbReference type="Pfam" id="PF06551">
    <property type="entry name" value="DUF1120"/>
    <property type="match status" value="1"/>
</dbReference>
<keyword evidence="3" id="KW-1185">Reference proteome</keyword>
<dbReference type="eggNOG" id="COG3539">
    <property type="taxonomic scope" value="Bacteria"/>
</dbReference>
<dbReference type="AlphaFoldDB" id="A0A0H3CIC7"/>
<dbReference type="PATRIC" id="fig|716541.4.peg.2280"/>
<dbReference type="EMBL" id="CP001918">
    <property type="protein sequence ID" value="ADF61634.1"/>
    <property type="molecule type" value="Genomic_DNA"/>
</dbReference>
<dbReference type="Proteomes" id="UP000002363">
    <property type="component" value="Chromosome"/>
</dbReference>
<dbReference type="InterPro" id="IPR010546">
    <property type="entry name" value="DUF1120"/>
</dbReference>
<reference evidence="2 3" key="1">
    <citation type="journal article" date="2010" name="J. Bacteriol.">
        <title>Complete genome sequence of Enterobacter cloacae subsp. cloacae type strain ATCC 13047.</title>
        <authorList>
            <person name="Ren Y."/>
            <person name="Ren Y."/>
            <person name="Zhou Z."/>
            <person name="Guo X."/>
            <person name="Li Y."/>
            <person name="Feng L."/>
            <person name="Wang L."/>
        </authorList>
    </citation>
    <scope>NUCLEOTIDE SEQUENCE [LARGE SCALE GENOMIC DNA]</scope>
    <source>
        <strain evidence="3">ATCC 13047 / DSM 30054 / NBRC 13535 / NCTC 10005 / WDCM 00083 / NCDC 279-56</strain>
    </source>
</reference>
<sequence>MKKIILATAIALSTTSAFAAGTAVIKVKGTLTNAACTAELGNGGVIDYGFIRLGELSENSHNQLGQKQIPVTINCSAPTKIGFTITDNRSDSNAQLPVDIGKNKNITNKYYTYGVGFTNDGKKIGNYGMWMTGTTADGKTVDPIGHNHDWSATSWKYSGIPRSDTFQTIAFAETGTTTPLAITTANFNFVTNLVIWDTSTLAITDDTPLDGQNTMTLVYL</sequence>
<dbReference type="RefSeq" id="WP_013096699.1">
    <property type="nucleotide sequence ID" value="NC_014121.1"/>
</dbReference>
<evidence type="ECO:0000313" key="2">
    <source>
        <dbReference type="EMBL" id="ADF61634.1"/>
    </source>
</evidence>
<dbReference type="EnsemblBacteria" id="ADF61634">
    <property type="protein sequence ID" value="ADF61634"/>
    <property type="gene ID" value="ECL_02084"/>
</dbReference>
<protein>
    <recommendedName>
        <fullName evidence="4">DUF1120 domain-containing protein</fullName>
    </recommendedName>
</protein>
<name>A0A0H3CIC7_ENTCC</name>
<dbReference type="STRING" id="716541.ECL_02084"/>
<proteinExistence type="predicted"/>